<proteinExistence type="predicted"/>
<protein>
    <recommendedName>
        <fullName evidence="3">Regulatory protein</fullName>
    </recommendedName>
</protein>
<evidence type="ECO:0000313" key="1">
    <source>
        <dbReference type="EMBL" id="BBC29747.1"/>
    </source>
</evidence>
<accession>A0ABM7F1W2</accession>
<reference evidence="1 2" key="2">
    <citation type="journal article" date="2023" name="ChemBioChem">
        <title>Acyltransferase Domain Exchange between Two Independent Type I Polyketide Synthases in the Same Producer Strain of Macrolide Antibiotics.</title>
        <authorList>
            <person name="Kudo F."/>
            <person name="Kishikawa K."/>
            <person name="Tsuboi K."/>
            <person name="Kido T."/>
            <person name="Usui T."/>
            <person name="Hashimoto J."/>
            <person name="Shin-Ya K."/>
            <person name="Miyanaga A."/>
            <person name="Eguchi T."/>
        </authorList>
    </citation>
    <scope>NUCLEOTIDE SEQUENCE [LARGE SCALE GENOMIC DNA]</scope>
    <source>
        <strain evidence="1 2">A-8890</strain>
    </source>
</reference>
<organism evidence="1 2">
    <name type="scientific">Streptomyces graminofaciens</name>
    <dbReference type="NCBI Taxonomy" id="68212"/>
    <lineage>
        <taxon>Bacteria</taxon>
        <taxon>Bacillati</taxon>
        <taxon>Actinomycetota</taxon>
        <taxon>Actinomycetes</taxon>
        <taxon>Kitasatosporales</taxon>
        <taxon>Streptomycetaceae</taxon>
        <taxon>Streptomyces</taxon>
    </lineage>
</organism>
<sequence>MVSELVVSELVTTAIRYGKSPIKLRMILQSALTCEVSDTSSTAPHLRRARVFDEGGRGLLLVAHPTEHWGTRHNREGKAIWGSRRFQLPLQNSHPLWREVLARAAPRDFVPHAGTHLPQPTRPHSIMIVI</sequence>
<evidence type="ECO:0008006" key="3">
    <source>
        <dbReference type="Google" id="ProtNLM"/>
    </source>
</evidence>
<keyword evidence="2" id="KW-1185">Reference proteome</keyword>
<dbReference type="InterPro" id="IPR036890">
    <property type="entry name" value="HATPase_C_sf"/>
</dbReference>
<dbReference type="CDD" id="cd16936">
    <property type="entry name" value="HATPase_RsbW-like"/>
    <property type="match status" value="1"/>
</dbReference>
<dbReference type="EMBL" id="AP018448">
    <property type="protein sequence ID" value="BBC29747.1"/>
    <property type="molecule type" value="Genomic_DNA"/>
</dbReference>
<dbReference type="PANTHER" id="PTHR35526:SF3">
    <property type="entry name" value="ANTI-SIGMA-F FACTOR RSBW"/>
    <property type="match status" value="1"/>
</dbReference>
<evidence type="ECO:0000313" key="2">
    <source>
        <dbReference type="Proteomes" id="UP001321542"/>
    </source>
</evidence>
<name>A0ABM7F1W2_9ACTN</name>
<dbReference type="Proteomes" id="UP001321542">
    <property type="component" value="Chromosome"/>
</dbReference>
<dbReference type="InterPro" id="IPR050267">
    <property type="entry name" value="Anti-sigma-factor_SerPK"/>
</dbReference>
<dbReference type="PANTHER" id="PTHR35526">
    <property type="entry name" value="ANTI-SIGMA-F FACTOR RSBW-RELATED"/>
    <property type="match status" value="1"/>
</dbReference>
<dbReference type="Gene3D" id="3.30.565.10">
    <property type="entry name" value="Histidine kinase-like ATPase, C-terminal domain"/>
    <property type="match status" value="1"/>
</dbReference>
<gene>
    <name evidence="1" type="ORF">SGFS_010410</name>
</gene>
<reference evidence="1 2" key="1">
    <citation type="journal article" date="2010" name="ChemBioChem">
        <title>Cloning and characterization of the biosynthetic gene cluster of 16-membered macrolide antibiotic FD-891: involvement of a dual functional cytochrome P450 monooxygenase catalyzing epoxidation and hydroxylation.</title>
        <authorList>
            <person name="Kudo F."/>
            <person name="Motegi A."/>
            <person name="Mizoue K."/>
            <person name="Eguchi T."/>
        </authorList>
    </citation>
    <scope>NUCLEOTIDE SEQUENCE [LARGE SCALE GENOMIC DNA]</scope>
    <source>
        <strain evidence="1 2">A-8890</strain>
    </source>
</reference>